<dbReference type="PANTHER" id="PTHR11108">
    <property type="entry name" value="FERROCHELATASE"/>
    <property type="match status" value="1"/>
</dbReference>
<evidence type="ECO:0000256" key="2">
    <source>
        <dbReference type="ARBA" id="ARBA00023004"/>
    </source>
</evidence>
<keyword evidence="3 7" id="KW-0350">Heme biosynthesis</keyword>
<evidence type="ECO:0000256" key="8">
    <source>
        <dbReference type="RuleBase" id="RU004185"/>
    </source>
</evidence>
<accession>A0A2X2YZC4</accession>
<dbReference type="GO" id="GO:0006783">
    <property type="term" value="P:heme biosynthetic process"/>
    <property type="evidence" value="ECO:0007669"/>
    <property type="project" value="UniProtKB-UniRule"/>
</dbReference>
<comment type="similarity">
    <text evidence="7 8">Belongs to the ferrochelatase family.</text>
</comment>
<feature type="binding site" evidence="7">
    <location>
        <position position="56"/>
    </location>
    <ligand>
        <name>Fe-coproporphyrin III</name>
        <dbReference type="ChEBI" id="CHEBI:68438"/>
    </ligand>
</feature>
<dbReference type="InterPro" id="IPR001015">
    <property type="entry name" value="Ferrochelatase"/>
</dbReference>
<evidence type="ECO:0000256" key="3">
    <source>
        <dbReference type="ARBA" id="ARBA00023133"/>
    </source>
</evidence>
<dbReference type="GO" id="GO:0005737">
    <property type="term" value="C:cytoplasm"/>
    <property type="evidence" value="ECO:0007669"/>
    <property type="project" value="UniProtKB-SubCell"/>
</dbReference>
<keyword evidence="4 7" id="KW-0456">Lyase</keyword>
<dbReference type="SUPFAM" id="SSF53800">
    <property type="entry name" value="Chelatase"/>
    <property type="match status" value="1"/>
</dbReference>
<evidence type="ECO:0000256" key="6">
    <source>
        <dbReference type="ARBA" id="ARBA00024536"/>
    </source>
</evidence>
<sequence length="435" mass="47414">MSNLAPYDALLLVSYGGPNGPEDVLPFLRNATGGAGIPDSRLEQVGGHYRLFGGVSPINARNAALLSSLHQRLGDELIYAIGNRNWHPYFSESLIDLVDRGARRILTLFTTAYTCYSGCRQYRENLAQALADLRTARPEIADQVTLDRVRPFANTPGFISANARAIAAAARDLNLTPASTQSPEAPSEPVHLVYVTHSIPLDMARHSGPCHGAHGATVDSSTTQKPALFDDRLDTPVSRPSVPMRQRQTDFSPAALNALPSVTREQDALGQGWTYLAQHLAVAQAVHRHLSAQGLDLPWSLAFCSRSGSPHQAWLEPDINDHLRDLAASGVRRVIVAPFGFISDHMEVVFDLDTEAAATAQELGLDYRRAATADSDPEFLDELANLVYERAAFARGEHPSQSVEPDTYPPLAETCGPNCCQYPRPAHPHLHHPNH</sequence>
<proteinExistence type="inferred from homology"/>
<dbReference type="UniPathway" id="UPA00252"/>
<comment type="caution">
    <text evidence="7">Lacks conserved residue(s) required for the propagation of feature annotation.</text>
</comment>
<keyword evidence="7" id="KW-0963">Cytoplasm</keyword>
<dbReference type="InterPro" id="IPR033659">
    <property type="entry name" value="Ferrochelatase_N"/>
</dbReference>
<keyword evidence="5 7" id="KW-0627">Porphyrin biosynthesis</keyword>
<comment type="subcellular location">
    <subcellularLocation>
        <location evidence="7">Cytoplasm</location>
    </subcellularLocation>
</comment>
<feature type="binding site" description="axial binding residue" evidence="7">
    <location>
        <position position="15"/>
    </location>
    <ligand>
        <name>Fe-coproporphyrin III</name>
        <dbReference type="ChEBI" id="CHEBI:68438"/>
    </ligand>
    <ligandPart>
        <name>Fe</name>
        <dbReference type="ChEBI" id="CHEBI:18248"/>
    </ligandPart>
</feature>
<evidence type="ECO:0000256" key="1">
    <source>
        <dbReference type="ARBA" id="ARBA00004744"/>
    </source>
</evidence>
<keyword evidence="7" id="KW-0479">Metal-binding</keyword>
<dbReference type="InterPro" id="IPR033644">
    <property type="entry name" value="Ferrochelatase_C"/>
</dbReference>
<name>A0A2X2YZC4_9ACTO</name>
<dbReference type="GO" id="GO:0046872">
    <property type="term" value="F:metal ion binding"/>
    <property type="evidence" value="ECO:0007669"/>
    <property type="project" value="UniProtKB-KW"/>
</dbReference>
<reference evidence="9 10" key="1">
    <citation type="submission" date="2018-06" db="EMBL/GenBank/DDBJ databases">
        <authorList>
            <consortium name="Pathogen Informatics"/>
            <person name="Doyle S."/>
        </authorList>
    </citation>
    <scope>NUCLEOTIDE SEQUENCE [LARGE SCALE GENOMIC DNA]</scope>
    <source>
        <strain evidence="9 10">NCTC11820</strain>
    </source>
</reference>
<protein>
    <recommendedName>
        <fullName evidence="7">Coproporphyrin III ferrochelatase</fullName>
        <ecNumber evidence="7">4.99.1.9</ecNumber>
    </recommendedName>
</protein>
<dbReference type="GeneID" id="55564876"/>
<dbReference type="CDD" id="cd00419">
    <property type="entry name" value="Ferrochelatase_C"/>
    <property type="match status" value="1"/>
</dbReference>
<feature type="binding site" evidence="7">
    <location>
        <position position="122"/>
    </location>
    <ligand>
        <name>Fe-coproporphyrin III</name>
        <dbReference type="ChEBI" id="CHEBI:68438"/>
    </ligand>
</feature>
<gene>
    <name evidence="9" type="primary">hemH</name>
    <name evidence="7" type="synonym">cpfC</name>
    <name evidence="9" type="ORF">NCTC11820_01857</name>
</gene>
<comment type="function">
    <text evidence="7">Involved in coproporphyrin-dependent heme b biosynthesis. Catalyzes the insertion of ferrous iron into coproporphyrin III to form Fe-coproporphyrin III.</text>
</comment>
<dbReference type="GO" id="GO:0004325">
    <property type="term" value="F:ferrochelatase activity"/>
    <property type="evidence" value="ECO:0007669"/>
    <property type="project" value="UniProtKB-UniRule"/>
</dbReference>
<comment type="catalytic activity">
    <reaction evidence="6">
        <text>Fe-coproporphyrin III + 2 H(+) = coproporphyrin III + Fe(2+)</text>
        <dbReference type="Rhea" id="RHEA:49572"/>
        <dbReference type="ChEBI" id="CHEBI:15378"/>
        <dbReference type="ChEBI" id="CHEBI:29033"/>
        <dbReference type="ChEBI" id="CHEBI:68438"/>
        <dbReference type="ChEBI" id="CHEBI:131725"/>
        <dbReference type="EC" id="4.99.1.9"/>
    </reaction>
    <physiologicalReaction direction="right-to-left" evidence="6">
        <dbReference type="Rhea" id="RHEA:49574"/>
    </physiologicalReaction>
</comment>
<dbReference type="Proteomes" id="UP000250245">
    <property type="component" value="Unassembled WGS sequence"/>
</dbReference>
<comment type="pathway">
    <text evidence="1 7">Porphyrin-containing compound metabolism; protoheme biosynthesis.</text>
</comment>
<dbReference type="AlphaFoldDB" id="A0A2X2YZC4"/>
<dbReference type="EC" id="4.99.1.9" evidence="7"/>
<evidence type="ECO:0000313" key="10">
    <source>
        <dbReference type="Proteomes" id="UP000250245"/>
    </source>
</evidence>
<dbReference type="CDD" id="cd03411">
    <property type="entry name" value="Ferrochelatase_N"/>
    <property type="match status" value="1"/>
</dbReference>
<dbReference type="EMBL" id="UASJ01000001">
    <property type="protein sequence ID" value="SQB65785.1"/>
    <property type="molecule type" value="Genomic_DNA"/>
</dbReference>
<dbReference type="HAMAP" id="MF_00323">
    <property type="entry name" value="Ferrochelatase"/>
    <property type="match status" value="1"/>
</dbReference>
<dbReference type="Gene3D" id="3.40.50.1400">
    <property type="match status" value="2"/>
</dbReference>
<dbReference type="OMA" id="WLEPDIC"/>
<evidence type="ECO:0000256" key="4">
    <source>
        <dbReference type="ARBA" id="ARBA00023239"/>
    </source>
</evidence>
<dbReference type="RefSeq" id="WP_013188919.1">
    <property type="nucleotide sequence ID" value="NZ_CP068112.1"/>
</dbReference>
<dbReference type="PANTHER" id="PTHR11108:SF1">
    <property type="entry name" value="FERROCHELATASE, MITOCHONDRIAL"/>
    <property type="match status" value="1"/>
</dbReference>
<dbReference type="Pfam" id="PF00762">
    <property type="entry name" value="Ferrochelatase"/>
    <property type="match status" value="1"/>
</dbReference>
<evidence type="ECO:0000256" key="5">
    <source>
        <dbReference type="ARBA" id="ARBA00023244"/>
    </source>
</evidence>
<evidence type="ECO:0000313" key="9">
    <source>
        <dbReference type="EMBL" id="SQB65785.1"/>
    </source>
</evidence>
<feature type="binding site" evidence="7">
    <location>
        <position position="347"/>
    </location>
    <ligand>
        <name>Fe(2+)</name>
        <dbReference type="ChEBI" id="CHEBI:29033"/>
    </ligand>
</feature>
<organism evidence="9 10">
    <name type="scientific">Mobiluncus curtisii</name>
    <dbReference type="NCBI Taxonomy" id="2051"/>
    <lineage>
        <taxon>Bacteria</taxon>
        <taxon>Bacillati</taxon>
        <taxon>Actinomycetota</taxon>
        <taxon>Actinomycetes</taxon>
        <taxon>Actinomycetales</taxon>
        <taxon>Actinomycetaceae</taxon>
        <taxon>Mobiluncus</taxon>
    </lineage>
</organism>
<feature type="binding site" evidence="7">
    <location>
        <position position="197"/>
    </location>
    <ligand>
        <name>Fe(2+)</name>
        <dbReference type="ChEBI" id="CHEBI:29033"/>
    </ligand>
</feature>
<evidence type="ECO:0000256" key="7">
    <source>
        <dbReference type="HAMAP-Rule" id="MF_00323"/>
    </source>
</evidence>
<keyword evidence="2 7" id="KW-0408">Iron</keyword>